<reference evidence="1" key="1">
    <citation type="submission" date="2022-07" db="EMBL/GenBank/DDBJ databases">
        <title>Phylogenomic reconstructions and comparative analyses of Kickxellomycotina fungi.</title>
        <authorList>
            <person name="Reynolds N.K."/>
            <person name="Stajich J.E."/>
            <person name="Barry K."/>
            <person name="Grigoriev I.V."/>
            <person name="Crous P."/>
            <person name="Smith M.E."/>
        </authorList>
    </citation>
    <scope>NUCLEOTIDE SEQUENCE</scope>
    <source>
        <strain evidence="1">BCRC 34780</strain>
    </source>
</reference>
<accession>A0ACC1L1A1</accession>
<protein>
    <submittedName>
        <fullName evidence="1">Sporulation-induced protein</fullName>
    </submittedName>
</protein>
<keyword evidence="2" id="KW-1185">Reference proteome</keyword>
<organism evidence="1 2">
    <name type="scientific">Coemansia helicoidea</name>
    <dbReference type="NCBI Taxonomy" id="1286919"/>
    <lineage>
        <taxon>Eukaryota</taxon>
        <taxon>Fungi</taxon>
        <taxon>Fungi incertae sedis</taxon>
        <taxon>Zoopagomycota</taxon>
        <taxon>Kickxellomycotina</taxon>
        <taxon>Kickxellomycetes</taxon>
        <taxon>Kickxellales</taxon>
        <taxon>Kickxellaceae</taxon>
        <taxon>Coemansia</taxon>
    </lineage>
</organism>
<name>A0ACC1L1A1_9FUNG</name>
<proteinExistence type="predicted"/>
<dbReference type="EMBL" id="JANBUN010001329">
    <property type="protein sequence ID" value="KAJ2798585.1"/>
    <property type="molecule type" value="Genomic_DNA"/>
</dbReference>
<sequence length="467" mass="52405">MLWRFGLQHASNIDKVLDKDDLELEELLGDMDLMQEVREQNPKVISYLVQPPNMKQMVDYIATEDYFKYTKLATTAAEILCSNCLAFADALVADYVPRDLIDSDDESSDGDDRSAAAPAPDPAPPPAGDAAQPLPRAPPRQRLLDQLWGVMRLDAGHVDAQQAALFSRVLCCLLQRKPYQALDFIHAEAGAVERFVEHLALSPIVDLLLKIISLEELDRGPGVTAWLRERGLVRMLVDRLAPDRDPETHSLSAQVLLDIIAISQCNNPAQPTIGTNPLIDELKSNDIVTRLADYMLDRAAPNATSTLINCVYIFIELIRRNYSDAESAYAHQQQQQHQQQQHQHQQQHQQQEGDEEHLRLQGSDDEDDEDIDDEDGTGPHDDQQTSRLPQMPPPPPPRELPTVDLSDMMRVLALRVGDLAQLLDSPRSSTEPVPTTQGPREPLGFERLRICELFAELLHCSNMPRLN</sequence>
<evidence type="ECO:0000313" key="2">
    <source>
        <dbReference type="Proteomes" id="UP001140087"/>
    </source>
</evidence>
<gene>
    <name evidence="1" type="primary">SIT4_1</name>
    <name evidence="1" type="ORF">H4R21_003867</name>
</gene>
<evidence type="ECO:0000313" key="1">
    <source>
        <dbReference type="EMBL" id="KAJ2798585.1"/>
    </source>
</evidence>
<feature type="non-terminal residue" evidence="1">
    <location>
        <position position="467"/>
    </location>
</feature>
<dbReference type="Proteomes" id="UP001140087">
    <property type="component" value="Unassembled WGS sequence"/>
</dbReference>
<comment type="caution">
    <text evidence="1">The sequence shown here is derived from an EMBL/GenBank/DDBJ whole genome shotgun (WGS) entry which is preliminary data.</text>
</comment>